<accession>A0AAE4JXK1</accession>
<organism evidence="1 2">
    <name type="scientific">Pseudocalidococcus azoricus BACA0444</name>
    <dbReference type="NCBI Taxonomy" id="2918990"/>
    <lineage>
        <taxon>Bacteria</taxon>
        <taxon>Bacillati</taxon>
        <taxon>Cyanobacteriota</taxon>
        <taxon>Cyanophyceae</taxon>
        <taxon>Acaryochloridales</taxon>
        <taxon>Thermosynechococcaceae</taxon>
        <taxon>Pseudocalidococcus</taxon>
        <taxon>Pseudocalidococcus azoricus</taxon>
    </lineage>
</organism>
<evidence type="ECO:0000313" key="2">
    <source>
        <dbReference type="Proteomes" id="UP001268256"/>
    </source>
</evidence>
<name>A0AAE4JXK1_9CYAN</name>
<protein>
    <submittedName>
        <fullName evidence="1">Uncharacterized protein</fullName>
    </submittedName>
</protein>
<evidence type="ECO:0000313" key="1">
    <source>
        <dbReference type="EMBL" id="MDS3861148.1"/>
    </source>
</evidence>
<sequence>MTLTPTAVHAEIPATVSTQINNPTLKPNGIPNRIELAPTVSGKIFLNSAPGICSQLKVK</sequence>
<keyword evidence="2" id="KW-1185">Reference proteome</keyword>
<dbReference type="AlphaFoldDB" id="A0AAE4JXK1"/>
<gene>
    <name evidence="1" type="ORF">RIF25_10055</name>
</gene>
<dbReference type="Proteomes" id="UP001268256">
    <property type="component" value="Unassembled WGS sequence"/>
</dbReference>
<reference evidence="2" key="1">
    <citation type="submission" date="2023-07" db="EMBL/GenBank/DDBJ databases">
        <authorList>
            <person name="Luz R."/>
            <person name="Cordeiro R."/>
            <person name="Fonseca A."/>
            <person name="Goncalves V."/>
        </authorList>
    </citation>
    <scope>NUCLEOTIDE SEQUENCE [LARGE SCALE GENOMIC DNA]</scope>
    <source>
        <strain evidence="2">BACA0444</strain>
    </source>
</reference>
<proteinExistence type="predicted"/>
<comment type="caution">
    <text evidence="1">The sequence shown here is derived from an EMBL/GenBank/DDBJ whole genome shotgun (WGS) entry which is preliminary data.</text>
</comment>
<dbReference type="RefSeq" id="WP_322878398.1">
    <property type="nucleotide sequence ID" value="NZ_JAVMIP010000009.1"/>
</dbReference>
<dbReference type="EMBL" id="JAVMIP010000009">
    <property type="protein sequence ID" value="MDS3861148.1"/>
    <property type="molecule type" value="Genomic_DNA"/>
</dbReference>